<protein>
    <submittedName>
        <fullName evidence="8">Putative heme/steroid binding protein</fullName>
    </submittedName>
</protein>
<dbReference type="SUPFAM" id="SSF52172">
    <property type="entry name" value="CheY-like"/>
    <property type="match status" value="1"/>
</dbReference>
<dbReference type="InterPro" id="IPR001789">
    <property type="entry name" value="Sig_transdc_resp-reg_receiver"/>
</dbReference>
<organism evidence="8 9">
    <name type="scientific">Candidatus Methanoperedens nitratireducens</name>
    <dbReference type="NCBI Taxonomy" id="1392998"/>
    <lineage>
        <taxon>Archaea</taxon>
        <taxon>Methanobacteriati</taxon>
        <taxon>Methanobacteriota</taxon>
        <taxon>Stenosarchaea group</taxon>
        <taxon>Methanomicrobia</taxon>
        <taxon>Methanosarcinales</taxon>
        <taxon>ANME-2 cluster</taxon>
        <taxon>Candidatus Methanoperedentaceae</taxon>
        <taxon>Candidatus Methanoperedens</taxon>
    </lineage>
</organism>
<dbReference type="EMBL" id="JMIY01000001">
    <property type="protein sequence ID" value="KCZ73016.1"/>
    <property type="molecule type" value="Genomic_DNA"/>
</dbReference>
<dbReference type="Pfam" id="PF00173">
    <property type="entry name" value="Cyt-b5"/>
    <property type="match status" value="1"/>
</dbReference>
<keyword evidence="9" id="KW-1185">Reference proteome</keyword>
<evidence type="ECO:0000256" key="6">
    <source>
        <dbReference type="SAM" id="Phobius"/>
    </source>
</evidence>
<dbReference type="Pfam" id="PF00072">
    <property type="entry name" value="Response_reg"/>
    <property type="match status" value="1"/>
</dbReference>
<dbReference type="Gene3D" id="3.10.120.10">
    <property type="entry name" value="Cytochrome b5-like heme/steroid binding domain"/>
    <property type="match status" value="1"/>
</dbReference>
<feature type="transmembrane region" description="Helical" evidence="6">
    <location>
        <begin position="292"/>
        <end position="315"/>
    </location>
</feature>
<comment type="caution">
    <text evidence="8">The sequence shown here is derived from an EMBL/GenBank/DDBJ whole genome shotgun (WGS) entry which is preliminary data.</text>
</comment>
<dbReference type="PANTHER" id="PTHR48111">
    <property type="entry name" value="REGULATOR OF RPOS"/>
    <property type="match status" value="1"/>
</dbReference>
<evidence type="ECO:0000259" key="7">
    <source>
        <dbReference type="PROSITE" id="PS50110"/>
    </source>
</evidence>
<reference evidence="8 9" key="1">
    <citation type="journal article" date="2013" name="Nature">
        <title>Anaerobic oxidation of methane coupled to nitrate reduction in a novel archaeal lineage.</title>
        <authorList>
            <person name="Haroon M.F."/>
            <person name="Hu S."/>
            <person name="Shi Y."/>
            <person name="Imelfort M."/>
            <person name="Keller J."/>
            <person name="Hugenholtz P."/>
            <person name="Yuan Z."/>
            <person name="Tyson G.W."/>
        </authorList>
    </citation>
    <scope>NUCLEOTIDE SEQUENCE [LARGE SCALE GENOMIC DNA]</scope>
    <source>
        <strain evidence="8 9">ANME-2d</strain>
    </source>
</reference>
<keyword evidence="5" id="KW-0597">Phosphoprotein</keyword>
<dbReference type="RefSeq" id="WP_052368481.1">
    <property type="nucleotide sequence ID" value="NZ_JMIY01000001.1"/>
</dbReference>
<dbReference type="InterPro" id="IPR036400">
    <property type="entry name" value="Cyt_B5-like_heme/steroid_sf"/>
</dbReference>
<dbReference type="SMART" id="SM01117">
    <property type="entry name" value="Cyt-b5"/>
    <property type="match status" value="1"/>
</dbReference>
<evidence type="ECO:0000256" key="3">
    <source>
        <dbReference type="ARBA" id="ARBA00023125"/>
    </source>
</evidence>
<gene>
    <name evidence="8" type="ORF">ANME2D_00075</name>
</gene>
<keyword evidence="2" id="KW-0805">Transcription regulation</keyword>
<name>A0A062V1Q4_9EURY</name>
<dbReference type="SUPFAM" id="SSF55856">
    <property type="entry name" value="Cytochrome b5-like heme/steroid binding domain"/>
    <property type="match status" value="1"/>
</dbReference>
<dbReference type="InterPro" id="IPR039420">
    <property type="entry name" value="WalR-like"/>
</dbReference>
<keyword evidence="6" id="KW-0472">Membrane</keyword>
<dbReference type="GO" id="GO:0000976">
    <property type="term" value="F:transcription cis-regulatory region binding"/>
    <property type="evidence" value="ECO:0007669"/>
    <property type="project" value="TreeGrafter"/>
</dbReference>
<evidence type="ECO:0000256" key="1">
    <source>
        <dbReference type="ARBA" id="ARBA00023012"/>
    </source>
</evidence>
<dbReference type="PROSITE" id="PS50110">
    <property type="entry name" value="RESPONSE_REGULATORY"/>
    <property type="match status" value="1"/>
</dbReference>
<feature type="transmembrane region" description="Helical" evidence="6">
    <location>
        <begin position="259"/>
        <end position="280"/>
    </location>
</feature>
<keyword evidence="1" id="KW-0902">Two-component regulatory system</keyword>
<dbReference type="InterPro" id="IPR011006">
    <property type="entry name" value="CheY-like_superfamily"/>
</dbReference>
<evidence type="ECO:0000256" key="5">
    <source>
        <dbReference type="PROSITE-ProRule" id="PRU00169"/>
    </source>
</evidence>
<dbReference type="CDD" id="cd00156">
    <property type="entry name" value="REC"/>
    <property type="match status" value="1"/>
</dbReference>
<proteinExistence type="predicted"/>
<dbReference type="AlphaFoldDB" id="A0A062V1Q4"/>
<evidence type="ECO:0000313" key="9">
    <source>
        <dbReference type="Proteomes" id="UP000027153"/>
    </source>
</evidence>
<dbReference type="GO" id="GO:0005829">
    <property type="term" value="C:cytosol"/>
    <property type="evidence" value="ECO:0007669"/>
    <property type="project" value="TreeGrafter"/>
</dbReference>
<dbReference type="InterPro" id="IPR019251">
    <property type="entry name" value="DUF2231_TM"/>
</dbReference>
<keyword evidence="3" id="KW-0238">DNA-binding</keyword>
<evidence type="ECO:0000256" key="4">
    <source>
        <dbReference type="ARBA" id="ARBA00023163"/>
    </source>
</evidence>
<dbReference type="GO" id="GO:0000156">
    <property type="term" value="F:phosphorelay response regulator activity"/>
    <property type="evidence" value="ECO:0007669"/>
    <property type="project" value="TreeGrafter"/>
</dbReference>
<evidence type="ECO:0000256" key="2">
    <source>
        <dbReference type="ARBA" id="ARBA00023015"/>
    </source>
</evidence>
<dbReference type="OrthoDB" id="129383at2157"/>
<dbReference type="Proteomes" id="UP000027153">
    <property type="component" value="Unassembled WGS sequence"/>
</dbReference>
<keyword evidence="4" id="KW-0804">Transcription</keyword>
<feature type="transmembrane region" description="Helical" evidence="6">
    <location>
        <begin position="227"/>
        <end position="247"/>
    </location>
</feature>
<keyword evidence="6" id="KW-1133">Transmembrane helix</keyword>
<dbReference type="Gene3D" id="3.40.50.2300">
    <property type="match status" value="1"/>
</dbReference>
<dbReference type="SMART" id="SM00448">
    <property type="entry name" value="REC"/>
    <property type="match status" value="1"/>
</dbReference>
<feature type="domain" description="Response regulatory" evidence="7">
    <location>
        <begin position="5"/>
        <end position="123"/>
    </location>
</feature>
<feature type="modified residue" description="4-aspartylphosphate" evidence="5">
    <location>
        <position position="57"/>
    </location>
</feature>
<keyword evidence="6" id="KW-0812">Transmembrane</keyword>
<dbReference type="PANTHER" id="PTHR48111:SF22">
    <property type="entry name" value="REGULATOR OF RPOS"/>
    <property type="match status" value="1"/>
</dbReference>
<dbReference type="GO" id="GO:0006355">
    <property type="term" value="P:regulation of DNA-templated transcription"/>
    <property type="evidence" value="ECO:0007669"/>
    <property type="project" value="TreeGrafter"/>
</dbReference>
<sequence length="354" mass="39784">MEHVNVLLIEDNPGDARLIKEMLIEAKNISFDIEWKDRLSSGLERITMGGVDVVLLDLILPDSPRGFDTFTRTQAQAPEVPIVVLTGLDDETFAINAVRRGAQDYLIKGKVDSNLLTRTIRYSIARKLGEERHFTAMELREFDGKEGRPAYAAFKGKVYDVSNSSLWRDGIHAGSHFAGTDLTENMLRATHGEEVLVKFHIVGELSPEKTFRQRLVQRIEGLHLHPILVHFSIAYSVAIPLLAFLYIFTEEITFEIASYYILVLGLLTAPLATLSGLFSWKVTYAEKMTKVFARKIIFAIALIVVTTVSFMLRTLYTDILTEVDLNYYTYLALLVSLAPIVTVLGYDGGKIVYS</sequence>
<dbReference type="InterPro" id="IPR001199">
    <property type="entry name" value="Cyt_B5-like_heme/steroid-bd"/>
</dbReference>
<dbReference type="GO" id="GO:0032993">
    <property type="term" value="C:protein-DNA complex"/>
    <property type="evidence" value="ECO:0007669"/>
    <property type="project" value="TreeGrafter"/>
</dbReference>
<evidence type="ECO:0000313" key="8">
    <source>
        <dbReference type="EMBL" id="KCZ73016.1"/>
    </source>
</evidence>
<feature type="transmembrane region" description="Helical" evidence="6">
    <location>
        <begin position="327"/>
        <end position="346"/>
    </location>
</feature>
<accession>A0A062V1Q4</accession>
<dbReference type="Pfam" id="PF09990">
    <property type="entry name" value="DUF2231"/>
    <property type="match status" value="1"/>
</dbReference>